<dbReference type="Pfam" id="PF00838">
    <property type="entry name" value="TCTP"/>
    <property type="match status" value="1"/>
</dbReference>
<protein>
    <submittedName>
        <fullName evidence="6">Translationally-controlled tumor protein homolog</fullName>
    </submittedName>
</protein>
<accession>A0A0N4UCD0</accession>
<dbReference type="InterPro" id="IPR011323">
    <property type="entry name" value="Mss4/transl-control_tumour"/>
</dbReference>
<dbReference type="InterPro" id="IPR018103">
    <property type="entry name" value="Translation_control_tumour_CS"/>
</dbReference>
<dbReference type="InterPro" id="IPR018105">
    <property type="entry name" value="Translational_control_tumour_p"/>
</dbReference>
<gene>
    <name evidence="3" type="ORF">DME_LOCUS539</name>
</gene>
<dbReference type="PROSITE" id="PS51797">
    <property type="entry name" value="TCTP_3"/>
    <property type="match status" value="1"/>
</dbReference>
<reference evidence="6" key="1">
    <citation type="submission" date="2017-02" db="UniProtKB">
        <authorList>
            <consortium name="WormBaseParasite"/>
        </authorList>
    </citation>
    <scope>IDENTIFICATION</scope>
</reference>
<evidence type="ECO:0000259" key="2">
    <source>
        <dbReference type="PROSITE" id="PS51797"/>
    </source>
</evidence>
<sequence length="145" mass="16414">MKLIDGLVWEFKGRHVVRKEGEIVLAGANPSAEGEDADEGTDEHVERGIDFVLNHRLIVRPFFFCIYILKVLSYWLNSLGWLVAPDKYATELFGERGAGELPTSLGFLNKFIPAGNRTQHRRFELSIPQSHSIFIVYSSSNSSHH</sequence>
<evidence type="ECO:0000313" key="4">
    <source>
        <dbReference type="Proteomes" id="UP000038040"/>
    </source>
</evidence>
<reference evidence="3 5" key="2">
    <citation type="submission" date="2018-11" db="EMBL/GenBank/DDBJ databases">
        <authorList>
            <consortium name="Pathogen Informatics"/>
        </authorList>
    </citation>
    <scope>NUCLEOTIDE SEQUENCE [LARGE SCALE GENOMIC DNA]</scope>
</reference>
<dbReference type="STRING" id="318479.A0A0N4UCD0"/>
<dbReference type="Proteomes" id="UP000274756">
    <property type="component" value="Unassembled WGS sequence"/>
</dbReference>
<dbReference type="EMBL" id="UYYG01000004">
    <property type="protein sequence ID" value="VDN50566.1"/>
    <property type="molecule type" value="Genomic_DNA"/>
</dbReference>
<dbReference type="Gene3D" id="2.170.150.10">
    <property type="entry name" value="Metal Binding Protein, Guanine Nucleotide Exchange Factor, Chain A"/>
    <property type="match status" value="1"/>
</dbReference>
<dbReference type="SUPFAM" id="SSF51316">
    <property type="entry name" value="Mss4-like"/>
    <property type="match status" value="1"/>
</dbReference>
<dbReference type="InterPro" id="IPR034737">
    <property type="entry name" value="TCTP"/>
</dbReference>
<keyword evidence="5" id="KW-1185">Reference proteome</keyword>
<dbReference type="InterPro" id="IPR011057">
    <property type="entry name" value="Mss4-like_sf"/>
</dbReference>
<evidence type="ECO:0000256" key="1">
    <source>
        <dbReference type="PROSITE-ProRule" id="PRU01133"/>
    </source>
</evidence>
<dbReference type="PROSITE" id="PS01002">
    <property type="entry name" value="TCTP_1"/>
    <property type="match status" value="1"/>
</dbReference>
<proteinExistence type="inferred from homology"/>
<dbReference type="AlphaFoldDB" id="A0A0N4UCD0"/>
<feature type="domain" description="TCTP" evidence="2">
    <location>
        <begin position="1"/>
        <end position="57"/>
    </location>
</feature>
<evidence type="ECO:0000313" key="5">
    <source>
        <dbReference type="Proteomes" id="UP000274756"/>
    </source>
</evidence>
<name>A0A0N4UCD0_DRAME</name>
<evidence type="ECO:0000313" key="6">
    <source>
        <dbReference type="WBParaSite" id="DME_0000491801-mRNA-1"/>
    </source>
</evidence>
<dbReference type="OrthoDB" id="10248936at2759"/>
<organism evidence="4 6">
    <name type="scientific">Dracunculus medinensis</name>
    <name type="common">Guinea worm</name>
    <dbReference type="NCBI Taxonomy" id="318479"/>
    <lineage>
        <taxon>Eukaryota</taxon>
        <taxon>Metazoa</taxon>
        <taxon>Ecdysozoa</taxon>
        <taxon>Nematoda</taxon>
        <taxon>Chromadorea</taxon>
        <taxon>Rhabditida</taxon>
        <taxon>Spirurina</taxon>
        <taxon>Dracunculoidea</taxon>
        <taxon>Dracunculidae</taxon>
        <taxon>Dracunculus</taxon>
    </lineage>
</organism>
<dbReference type="WBParaSite" id="DME_0000491801-mRNA-1">
    <property type="protein sequence ID" value="DME_0000491801-mRNA-1"/>
    <property type="gene ID" value="DME_0000491801"/>
</dbReference>
<comment type="similarity">
    <text evidence="1">Belongs to the TCTP family.</text>
</comment>
<evidence type="ECO:0000313" key="3">
    <source>
        <dbReference type="EMBL" id="VDN50566.1"/>
    </source>
</evidence>
<dbReference type="PRINTS" id="PR01653">
    <property type="entry name" value="TCTPROTEIN"/>
</dbReference>
<dbReference type="Proteomes" id="UP000038040">
    <property type="component" value="Unplaced"/>
</dbReference>